<reference evidence="1 2" key="1">
    <citation type="submission" date="2022-04" db="EMBL/GenBank/DDBJ databases">
        <title>Chromosome-level reference genomes for two strains of Caenorhabditis briggsae: an improved platform for comparative genomics.</title>
        <authorList>
            <person name="Stevens L."/>
            <person name="Andersen E."/>
        </authorList>
    </citation>
    <scope>NUCLEOTIDE SEQUENCE [LARGE SCALE GENOMIC DNA]</scope>
    <source>
        <strain evidence="1">VX34</strain>
        <tissue evidence="1">Whole-organism</tissue>
    </source>
</reference>
<dbReference type="Proteomes" id="UP000829354">
    <property type="component" value="Chromosome I"/>
</dbReference>
<keyword evidence="2" id="KW-1185">Reference proteome</keyword>
<protein>
    <submittedName>
        <fullName evidence="1">Uncharacterized protein</fullName>
    </submittedName>
</protein>
<proteinExistence type="predicted"/>
<dbReference type="AlphaFoldDB" id="A0AAE9E1I0"/>
<name>A0AAE9E1I0_CAEBR</name>
<organism evidence="1 2">
    <name type="scientific">Caenorhabditis briggsae</name>
    <dbReference type="NCBI Taxonomy" id="6238"/>
    <lineage>
        <taxon>Eukaryota</taxon>
        <taxon>Metazoa</taxon>
        <taxon>Ecdysozoa</taxon>
        <taxon>Nematoda</taxon>
        <taxon>Chromadorea</taxon>
        <taxon>Rhabditida</taxon>
        <taxon>Rhabditina</taxon>
        <taxon>Rhabditomorpha</taxon>
        <taxon>Rhabditoidea</taxon>
        <taxon>Rhabditidae</taxon>
        <taxon>Peloderinae</taxon>
        <taxon>Caenorhabditis</taxon>
    </lineage>
</organism>
<evidence type="ECO:0000313" key="1">
    <source>
        <dbReference type="EMBL" id="UMM11883.1"/>
    </source>
</evidence>
<sequence>MRCPMSRDKRDGVDVLFSEHRKLDFFQHLFLSDVTNLWLFSLSCPDLHDCHVTDPYLDGYKRKQNQPKDQLFPLESSHTLLSPKSTVTPILYHGSESQEVLYGSTEGSNPSYFSVQRHGDRQSKGLQGACTVQERYLS</sequence>
<gene>
    <name evidence="1" type="ORF">L5515_000938</name>
</gene>
<evidence type="ECO:0000313" key="2">
    <source>
        <dbReference type="Proteomes" id="UP000829354"/>
    </source>
</evidence>
<accession>A0AAE9E1I0</accession>
<dbReference type="EMBL" id="CP092620">
    <property type="protein sequence ID" value="UMM11883.1"/>
    <property type="molecule type" value="Genomic_DNA"/>
</dbReference>